<dbReference type="Proteomes" id="UP000228934">
    <property type="component" value="Unassembled WGS sequence"/>
</dbReference>
<feature type="region of interest" description="Disordered" evidence="1">
    <location>
        <begin position="34"/>
        <end position="81"/>
    </location>
</feature>
<keyword evidence="4" id="KW-1185">Reference proteome</keyword>
<dbReference type="EMBL" id="KV922874">
    <property type="protein sequence ID" value="PIO40760.1"/>
    <property type="molecule type" value="Genomic_DNA"/>
</dbReference>
<reference evidence="4" key="1">
    <citation type="journal article" date="2017" name="Nat. Commun.">
        <title>The North American bullfrog draft genome provides insight into hormonal regulation of long noncoding RNA.</title>
        <authorList>
            <person name="Hammond S.A."/>
            <person name="Warren R.L."/>
            <person name="Vandervalk B.P."/>
            <person name="Kucuk E."/>
            <person name="Khan H."/>
            <person name="Gibb E.A."/>
            <person name="Pandoh P."/>
            <person name="Kirk H."/>
            <person name="Zhao Y."/>
            <person name="Jones M."/>
            <person name="Mungall A.J."/>
            <person name="Coope R."/>
            <person name="Pleasance S."/>
            <person name="Moore R.A."/>
            <person name="Holt R.A."/>
            <person name="Round J.M."/>
            <person name="Ohora S."/>
            <person name="Walle B.V."/>
            <person name="Veldhoen N."/>
            <person name="Helbing C.C."/>
            <person name="Birol I."/>
        </authorList>
    </citation>
    <scope>NUCLEOTIDE SEQUENCE [LARGE SCALE GENOMIC DNA]</scope>
</reference>
<name>A0A2G9SKT4_AQUCT</name>
<evidence type="ECO:0000313" key="3">
    <source>
        <dbReference type="EMBL" id="PIO40760.1"/>
    </source>
</evidence>
<keyword evidence="2" id="KW-0732">Signal</keyword>
<organism evidence="3 4">
    <name type="scientific">Aquarana catesbeiana</name>
    <name type="common">American bullfrog</name>
    <name type="synonym">Rana catesbeiana</name>
    <dbReference type="NCBI Taxonomy" id="8400"/>
    <lineage>
        <taxon>Eukaryota</taxon>
        <taxon>Metazoa</taxon>
        <taxon>Chordata</taxon>
        <taxon>Craniata</taxon>
        <taxon>Vertebrata</taxon>
        <taxon>Euteleostomi</taxon>
        <taxon>Amphibia</taxon>
        <taxon>Batrachia</taxon>
        <taxon>Anura</taxon>
        <taxon>Neobatrachia</taxon>
        <taxon>Ranoidea</taxon>
        <taxon>Ranidae</taxon>
        <taxon>Aquarana</taxon>
    </lineage>
</organism>
<proteinExistence type="predicted"/>
<evidence type="ECO:0000256" key="2">
    <source>
        <dbReference type="SAM" id="SignalP"/>
    </source>
</evidence>
<dbReference type="AlphaFoldDB" id="A0A2G9SKT4"/>
<protein>
    <submittedName>
        <fullName evidence="3">Uncharacterized protein</fullName>
    </submittedName>
</protein>
<accession>A0A2G9SKT4</accession>
<gene>
    <name evidence="3" type="ORF">AB205_0204420</name>
</gene>
<feature type="signal peptide" evidence="2">
    <location>
        <begin position="1"/>
        <end position="29"/>
    </location>
</feature>
<evidence type="ECO:0000256" key="1">
    <source>
        <dbReference type="SAM" id="MobiDB-lite"/>
    </source>
</evidence>
<feature type="chain" id="PRO_5013742200" evidence="2">
    <location>
        <begin position="30"/>
        <end position="81"/>
    </location>
</feature>
<evidence type="ECO:0000313" key="4">
    <source>
        <dbReference type="Proteomes" id="UP000228934"/>
    </source>
</evidence>
<sequence length="81" mass="9280">MNILIWSCFWPFLLAFLFGTYCFLELIEAQKKEAPAKPLQGTKRGYPRSGPNRGGNKAIFPPKNVKKKSASWWSPLVRSKH</sequence>